<dbReference type="RefSeq" id="WP_128524861.1">
    <property type="nucleotide sequence ID" value="NZ_CANLVY010000009.1"/>
</dbReference>
<dbReference type="FunFam" id="1.10.3470.10:FF:000001">
    <property type="entry name" value="Vitamin B12 ABC transporter permease BtuC"/>
    <property type="match status" value="1"/>
</dbReference>
<proteinExistence type="inferred from homology"/>
<name>A0A410MD21_9BACI</name>
<keyword evidence="4" id="KW-1003">Cell membrane</keyword>
<dbReference type="CDD" id="cd06550">
    <property type="entry name" value="TM_ABC_iron-siderophores_like"/>
    <property type="match status" value="1"/>
</dbReference>
<gene>
    <name evidence="9" type="ORF">HLI_10255</name>
</gene>
<keyword evidence="6 8" id="KW-1133">Transmembrane helix</keyword>
<evidence type="ECO:0000256" key="3">
    <source>
        <dbReference type="ARBA" id="ARBA00022448"/>
    </source>
</evidence>
<dbReference type="AlphaFoldDB" id="A0A410MD21"/>
<reference evidence="9 10" key="1">
    <citation type="submission" date="2018-01" db="EMBL/GenBank/DDBJ databases">
        <title>The whole genome sequencing and assembly of Halobacillus litoralis ERB031 strain.</title>
        <authorList>
            <person name="Lee S.-J."/>
            <person name="Park M.-K."/>
            <person name="Kim J.-Y."/>
            <person name="Lee Y.-J."/>
            <person name="Yi H."/>
            <person name="Bahn Y.-S."/>
            <person name="Kim J.F."/>
            <person name="Lee D.-W."/>
        </authorList>
    </citation>
    <scope>NUCLEOTIDE SEQUENCE [LARGE SCALE GENOMIC DNA]</scope>
    <source>
        <strain evidence="9 10">ERB 031</strain>
    </source>
</reference>
<organism evidence="9 10">
    <name type="scientific">Halobacillus litoralis</name>
    <dbReference type="NCBI Taxonomy" id="45668"/>
    <lineage>
        <taxon>Bacteria</taxon>
        <taxon>Bacillati</taxon>
        <taxon>Bacillota</taxon>
        <taxon>Bacilli</taxon>
        <taxon>Bacillales</taxon>
        <taxon>Bacillaceae</taxon>
        <taxon>Halobacillus</taxon>
    </lineage>
</organism>
<evidence type="ECO:0000256" key="2">
    <source>
        <dbReference type="ARBA" id="ARBA00007935"/>
    </source>
</evidence>
<dbReference type="Gene3D" id="1.10.3470.10">
    <property type="entry name" value="ABC transporter involved in vitamin B12 uptake, BtuC"/>
    <property type="match status" value="1"/>
</dbReference>
<evidence type="ECO:0000256" key="1">
    <source>
        <dbReference type="ARBA" id="ARBA00004651"/>
    </source>
</evidence>
<dbReference type="GO" id="GO:0033214">
    <property type="term" value="P:siderophore-iron import into cell"/>
    <property type="evidence" value="ECO:0007669"/>
    <property type="project" value="TreeGrafter"/>
</dbReference>
<evidence type="ECO:0000313" key="10">
    <source>
        <dbReference type="Proteomes" id="UP000287756"/>
    </source>
</evidence>
<feature type="transmembrane region" description="Helical" evidence="8">
    <location>
        <begin position="56"/>
        <end position="78"/>
    </location>
</feature>
<evidence type="ECO:0000256" key="7">
    <source>
        <dbReference type="ARBA" id="ARBA00023136"/>
    </source>
</evidence>
<comment type="subcellular location">
    <subcellularLocation>
        <location evidence="1">Cell membrane</location>
        <topology evidence="1">Multi-pass membrane protein</topology>
    </subcellularLocation>
</comment>
<dbReference type="Proteomes" id="UP000287756">
    <property type="component" value="Chromosome"/>
</dbReference>
<feature type="transmembrane region" description="Helical" evidence="8">
    <location>
        <begin position="244"/>
        <end position="272"/>
    </location>
</feature>
<dbReference type="GO" id="GO:0022857">
    <property type="term" value="F:transmembrane transporter activity"/>
    <property type="evidence" value="ECO:0007669"/>
    <property type="project" value="InterPro"/>
</dbReference>
<dbReference type="Pfam" id="PF01032">
    <property type="entry name" value="FecCD"/>
    <property type="match status" value="1"/>
</dbReference>
<dbReference type="SUPFAM" id="SSF81345">
    <property type="entry name" value="ABC transporter involved in vitamin B12 uptake, BtuC"/>
    <property type="match status" value="1"/>
</dbReference>
<keyword evidence="5 8" id="KW-0812">Transmembrane</keyword>
<dbReference type="PANTHER" id="PTHR30472">
    <property type="entry name" value="FERRIC ENTEROBACTIN TRANSPORT SYSTEM PERMEASE PROTEIN"/>
    <property type="match status" value="1"/>
</dbReference>
<dbReference type="GO" id="GO:0005886">
    <property type="term" value="C:plasma membrane"/>
    <property type="evidence" value="ECO:0007669"/>
    <property type="project" value="UniProtKB-SubCell"/>
</dbReference>
<dbReference type="EMBL" id="CP026118">
    <property type="protein sequence ID" value="QAS52573.1"/>
    <property type="molecule type" value="Genomic_DNA"/>
</dbReference>
<feature type="transmembrane region" description="Helical" evidence="8">
    <location>
        <begin position="121"/>
        <end position="141"/>
    </location>
</feature>
<protein>
    <submittedName>
        <fullName evidence="9">Iron ABC transporter permease</fullName>
    </submittedName>
</protein>
<dbReference type="OrthoDB" id="9811721at2"/>
<evidence type="ECO:0000256" key="8">
    <source>
        <dbReference type="SAM" id="Phobius"/>
    </source>
</evidence>
<keyword evidence="3" id="KW-0813">Transport</keyword>
<evidence type="ECO:0000256" key="4">
    <source>
        <dbReference type="ARBA" id="ARBA00022475"/>
    </source>
</evidence>
<evidence type="ECO:0000256" key="6">
    <source>
        <dbReference type="ARBA" id="ARBA00022989"/>
    </source>
</evidence>
<dbReference type="InterPro" id="IPR000522">
    <property type="entry name" value="ABC_transptr_permease_BtuC"/>
</dbReference>
<accession>A0A410MD21</accession>
<feature type="transmembrane region" description="Helical" evidence="8">
    <location>
        <begin position="193"/>
        <end position="215"/>
    </location>
</feature>
<feature type="transmembrane region" description="Helical" evidence="8">
    <location>
        <begin position="284"/>
        <end position="302"/>
    </location>
</feature>
<evidence type="ECO:0000256" key="5">
    <source>
        <dbReference type="ARBA" id="ARBA00022692"/>
    </source>
</evidence>
<feature type="transmembrane region" description="Helical" evidence="8">
    <location>
        <begin position="153"/>
        <end position="173"/>
    </location>
</feature>
<dbReference type="PANTHER" id="PTHR30472:SF64">
    <property type="entry name" value="IRON(3+)-HYDROXAMATE IMPORT SYSTEM PERMEASE PROTEIN FHUG"/>
    <property type="match status" value="1"/>
</dbReference>
<sequence length="334" mass="35545">MNQKRLPIVLGALTILLVTVFILSLNMGVVKIAPLDVLRTLFGQGTEKQNLVLFDFRLPGMIIALVIGAGLGVSGAILQGVAQNDLADPGILGINTGAGFAVILYIFFFQESMARVTGFGLYILPVFALLGAFVAAILVYVLAWKKGVNPVRLILVGIGINAGFSAALIIFQVKMNPQDFNQALVWLAGDIWMSNWNLVFAVVPIIILMILYTIYKSSTLNILNLGDQMSIGLGAAVEKERRTLLLLAVGLAGLCVAAGGGIAFLGLVAPHIARRLIGPRHEQMLPVAALTGALFLLAADTIGKNIIAPAEIPVGIVVSIVSTPYFIYLLMKTQ</sequence>
<dbReference type="KEGG" id="hli:HLI_10255"/>
<keyword evidence="7 8" id="KW-0472">Membrane</keyword>
<dbReference type="InterPro" id="IPR037294">
    <property type="entry name" value="ABC_BtuC-like"/>
</dbReference>
<comment type="similarity">
    <text evidence="2">Belongs to the binding-protein-dependent transport system permease family. FecCD subfamily.</text>
</comment>
<feature type="transmembrane region" description="Helical" evidence="8">
    <location>
        <begin position="90"/>
        <end position="109"/>
    </location>
</feature>
<feature type="transmembrane region" description="Helical" evidence="8">
    <location>
        <begin position="314"/>
        <end position="331"/>
    </location>
</feature>
<evidence type="ECO:0000313" key="9">
    <source>
        <dbReference type="EMBL" id="QAS52573.1"/>
    </source>
</evidence>